<dbReference type="SUPFAM" id="SSF48613">
    <property type="entry name" value="Heme oxygenase-like"/>
    <property type="match status" value="1"/>
</dbReference>
<evidence type="ECO:0000313" key="9">
    <source>
        <dbReference type="Proteomes" id="UP000029981"/>
    </source>
</evidence>
<reference evidence="8 9" key="1">
    <citation type="journal article" date="2009" name="Nat. Genet.">
        <title>The genome of the cucumber, Cucumis sativus L.</title>
        <authorList>
            <person name="Huang S."/>
            <person name="Li R."/>
            <person name="Zhang Z."/>
            <person name="Li L."/>
            <person name="Gu X."/>
            <person name="Fan W."/>
            <person name="Lucas W.J."/>
            <person name="Wang X."/>
            <person name="Xie B."/>
            <person name="Ni P."/>
            <person name="Ren Y."/>
            <person name="Zhu H."/>
            <person name="Li J."/>
            <person name="Lin K."/>
            <person name="Jin W."/>
            <person name="Fei Z."/>
            <person name="Li G."/>
            <person name="Staub J."/>
            <person name="Kilian A."/>
            <person name="van der Vossen E.A."/>
            <person name="Wu Y."/>
            <person name="Guo J."/>
            <person name="He J."/>
            <person name="Jia Z."/>
            <person name="Ren Y."/>
            <person name="Tian G."/>
            <person name="Lu Y."/>
            <person name="Ruan J."/>
            <person name="Qian W."/>
            <person name="Wang M."/>
            <person name="Huang Q."/>
            <person name="Li B."/>
            <person name="Xuan Z."/>
            <person name="Cao J."/>
            <person name="Asan"/>
            <person name="Wu Z."/>
            <person name="Zhang J."/>
            <person name="Cai Q."/>
            <person name="Bai Y."/>
            <person name="Zhao B."/>
            <person name="Han Y."/>
            <person name="Li Y."/>
            <person name="Li X."/>
            <person name="Wang S."/>
            <person name="Shi Q."/>
            <person name="Liu S."/>
            <person name="Cho W.K."/>
            <person name="Kim J.Y."/>
            <person name="Xu Y."/>
            <person name="Heller-Uszynska K."/>
            <person name="Miao H."/>
            <person name="Cheng Z."/>
            <person name="Zhang S."/>
            <person name="Wu J."/>
            <person name="Yang Y."/>
            <person name="Kang H."/>
            <person name="Li M."/>
            <person name="Liang H."/>
            <person name="Ren X."/>
            <person name="Shi Z."/>
            <person name="Wen M."/>
            <person name="Jian M."/>
            <person name="Yang H."/>
            <person name="Zhang G."/>
            <person name="Yang Z."/>
            <person name="Chen R."/>
            <person name="Liu S."/>
            <person name="Li J."/>
            <person name="Ma L."/>
            <person name="Liu H."/>
            <person name="Zhou Y."/>
            <person name="Zhao J."/>
            <person name="Fang X."/>
            <person name="Li G."/>
            <person name="Fang L."/>
            <person name="Li Y."/>
            <person name="Liu D."/>
            <person name="Zheng H."/>
            <person name="Zhang Y."/>
            <person name="Qin N."/>
            <person name="Li Z."/>
            <person name="Yang G."/>
            <person name="Yang S."/>
            <person name="Bolund L."/>
            <person name="Kristiansen K."/>
            <person name="Zheng H."/>
            <person name="Li S."/>
            <person name="Zhang X."/>
            <person name="Yang H."/>
            <person name="Wang J."/>
            <person name="Sun R."/>
            <person name="Zhang B."/>
            <person name="Jiang S."/>
            <person name="Wang J."/>
            <person name="Du Y."/>
            <person name="Li S."/>
        </authorList>
    </citation>
    <scope>NUCLEOTIDE SEQUENCE [LARGE SCALE GENOMIC DNA]</scope>
    <source>
        <strain evidence="9">cv. 9930</strain>
    </source>
</reference>
<dbReference type="OMA" id="GLEGEWM"/>
<dbReference type="PANTHER" id="PTHR35703:SF1">
    <property type="entry name" value="INACTIVE HEME OXYGENASE 2, CHLOROPLASTIC-RELATED"/>
    <property type="match status" value="1"/>
</dbReference>
<evidence type="ECO:0000256" key="3">
    <source>
        <dbReference type="ARBA" id="ARBA00022528"/>
    </source>
</evidence>
<feature type="region of interest" description="Disordered" evidence="7">
    <location>
        <begin position="118"/>
        <end position="156"/>
    </location>
</feature>
<dbReference type="AlphaFoldDB" id="A0A0A0L087"/>
<reference evidence="8 9" key="3">
    <citation type="journal article" date="2010" name="BMC Genomics">
        <title>Transcriptome sequencing and comparative analysis of cucumber flowers with different sex types.</title>
        <authorList>
            <person name="Guo S."/>
            <person name="Zheng Y."/>
            <person name="Joung J.G."/>
            <person name="Liu S."/>
            <person name="Zhang Z."/>
            <person name="Crasta O.R."/>
            <person name="Sobral B.W."/>
            <person name="Xu Y."/>
            <person name="Huang S."/>
            <person name="Fei Z."/>
        </authorList>
    </citation>
    <scope>NUCLEOTIDE SEQUENCE [LARGE SCALE GENOMIC DNA]</scope>
    <source>
        <strain evidence="9">cv. 9930</strain>
    </source>
</reference>
<evidence type="ECO:0000256" key="4">
    <source>
        <dbReference type="ARBA" id="ARBA00022531"/>
    </source>
</evidence>
<evidence type="ECO:0000256" key="1">
    <source>
        <dbReference type="ARBA" id="ARBA00004229"/>
    </source>
</evidence>
<dbReference type="GO" id="GO:0015979">
    <property type="term" value="P:photosynthesis"/>
    <property type="evidence" value="ECO:0007669"/>
    <property type="project" value="UniProtKB-KW"/>
</dbReference>
<dbReference type="Gene3D" id="1.20.910.10">
    <property type="entry name" value="Heme oxygenase-like"/>
    <property type="match status" value="1"/>
</dbReference>
<dbReference type="GO" id="GO:0009507">
    <property type="term" value="C:chloroplast"/>
    <property type="evidence" value="ECO:0007669"/>
    <property type="project" value="UniProtKB-SubCell"/>
</dbReference>
<comment type="subcellular location">
    <subcellularLocation>
        <location evidence="1">Plastid</location>
        <location evidence="1">Chloroplast</location>
    </subcellularLocation>
</comment>
<comment type="similarity">
    <text evidence="2">Belongs to the heme oxygenase family.</text>
</comment>
<dbReference type="OrthoDB" id="652091at2759"/>
<dbReference type="STRING" id="3659.A0A0A0L087"/>
<reference evidence="8 9" key="4">
    <citation type="journal article" date="2011" name="BMC Genomics">
        <title>RNA-Seq improves annotation of protein-coding genes in the cucumber genome.</title>
        <authorList>
            <person name="Li Z."/>
            <person name="Zhang Z."/>
            <person name="Yan P."/>
            <person name="Huang S."/>
            <person name="Fei Z."/>
            <person name="Lin K."/>
        </authorList>
    </citation>
    <scope>NUCLEOTIDE SEQUENCE [LARGE SCALE GENOMIC DNA]</scope>
    <source>
        <strain evidence="9">cv. 9930</strain>
    </source>
</reference>
<dbReference type="Gramene" id="KGN55173">
    <property type="protein sequence ID" value="KGN55173"/>
    <property type="gene ID" value="Csa_4G639120"/>
</dbReference>
<proteinExistence type="inferred from homology"/>
<keyword evidence="6" id="KW-0809">Transit peptide</keyword>
<dbReference type="CDD" id="cd19165">
    <property type="entry name" value="HemeO"/>
    <property type="match status" value="1"/>
</dbReference>
<dbReference type="InterPro" id="IPR002051">
    <property type="entry name" value="Haem_Oase"/>
</dbReference>
<dbReference type="eggNOG" id="KOG4480">
    <property type="taxonomic scope" value="Eukaryota"/>
</dbReference>
<dbReference type="GO" id="GO:0006788">
    <property type="term" value="P:heme oxidation"/>
    <property type="evidence" value="ECO:0007669"/>
    <property type="project" value="InterPro"/>
</dbReference>
<dbReference type="Pfam" id="PF01126">
    <property type="entry name" value="Heme_oxygenase"/>
    <property type="match status" value="1"/>
</dbReference>
<evidence type="ECO:0000256" key="7">
    <source>
        <dbReference type="SAM" id="MobiDB-lite"/>
    </source>
</evidence>
<evidence type="ECO:0000256" key="2">
    <source>
        <dbReference type="ARBA" id="ARBA00006134"/>
    </source>
</evidence>
<dbReference type="GO" id="GO:0004392">
    <property type="term" value="F:heme oxygenase (decyclizing) activity"/>
    <property type="evidence" value="ECO:0007669"/>
    <property type="project" value="InterPro"/>
</dbReference>
<gene>
    <name evidence="8" type="ORF">Csa_4G639120</name>
</gene>
<dbReference type="EMBL" id="CM002925">
    <property type="protein sequence ID" value="KGN55173.1"/>
    <property type="molecule type" value="Genomic_DNA"/>
</dbReference>
<dbReference type="Proteomes" id="UP000029981">
    <property type="component" value="Chromosome 4"/>
</dbReference>
<sequence>MTLPESVSLHYFQLISSTHASVSSSTFLCPSRPLMNCKIVMTRKMSFRNGGALRLCCSDSNHSAPLTSTTAAATGGPAPPVLKRRKRYRREYPGESKGITEELRFVAMRLLNVNGKKLSGDAVDSSSEDEVGEKGDGDLALSDDDNDENGDGTQTWDPSLEGFLKYLVDSKLVFSTVERIVDESSDVAYSYFRKSGMERSEGLAKDLEWFREQGIVIPEPTIPGVSYAKYLEELAERSAPLFLCHYYNIYFSHIAGGQVIAKRVSERLLEGRELEFYTWAGDAEELLKNVREKLNMLGEHWSRDDRNKCLREATKTFRFLGQIVRLIIS</sequence>
<evidence type="ECO:0000256" key="5">
    <source>
        <dbReference type="ARBA" id="ARBA00022640"/>
    </source>
</evidence>
<keyword evidence="3" id="KW-0150">Chloroplast</keyword>
<organism evidence="8 9">
    <name type="scientific">Cucumis sativus</name>
    <name type="common">Cucumber</name>
    <dbReference type="NCBI Taxonomy" id="3659"/>
    <lineage>
        <taxon>Eukaryota</taxon>
        <taxon>Viridiplantae</taxon>
        <taxon>Streptophyta</taxon>
        <taxon>Embryophyta</taxon>
        <taxon>Tracheophyta</taxon>
        <taxon>Spermatophyta</taxon>
        <taxon>Magnoliopsida</taxon>
        <taxon>eudicotyledons</taxon>
        <taxon>Gunneridae</taxon>
        <taxon>Pentapetalae</taxon>
        <taxon>rosids</taxon>
        <taxon>fabids</taxon>
        <taxon>Cucurbitales</taxon>
        <taxon>Cucurbitaceae</taxon>
        <taxon>Benincaseae</taxon>
        <taxon>Cucumis</taxon>
    </lineage>
</organism>
<name>A0A0A0L087_CUCSA</name>
<dbReference type="InterPro" id="IPR016084">
    <property type="entry name" value="Haem_Oase-like_multi-hlx"/>
</dbReference>
<accession>A0A0A0L087</accession>
<dbReference type="InterPro" id="IPR016053">
    <property type="entry name" value="Haem_Oase-like"/>
</dbReference>
<feature type="compositionally biased region" description="Acidic residues" evidence="7">
    <location>
        <begin position="141"/>
        <end position="150"/>
    </location>
</feature>
<evidence type="ECO:0000313" key="8">
    <source>
        <dbReference type="EMBL" id="KGN55173.1"/>
    </source>
</evidence>
<keyword evidence="4" id="KW-0602">Photosynthesis</keyword>
<dbReference type="PANTHER" id="PTHR35703">
    <property type="entry name" value="HEME OXYGENASE 1, CHLOROPLASTIC-RELATED"/>
    <property type="match status" value="1"/>
</dbReference>
<dbReference type="InterPro" id="IPR016951">
    <property type="entry name" value="Haem_Oase_decyc_pln"/>
</dbReference>
<reference evidence="8 9" key="2">
    <citation type="journal article" date="2009" name="PLoS ONE">
        <title>An integrated genetic and cytogenetic map of the cucumber genome.</title>
        <authorList>
            <person name="Ren Y."/>
            <person name="Zhang Z."/>
            <person name="Liu J."/>
            <person name="Staub J.E."/>
            <person name="Han Y."/>
            <person name="Cheng Z."/>
            <person name="Li X."/>
            <person name="Lu J."/>
            <person name="Miao H."/>
            <person name="Kang H."/>
            <person name="Xie B."/>
            <person name="Gu X."/>
            <person name="Wang X."/>
            <person name="Du Y."/>
            <person name="Jin W."/>
            <person name="Huang S."/>
        </authorList>
    </citation>
    <scope>NUCLEOTIDE SEQUENCE [LARGE SCALE GENOMIC DNA]</scope>
    <source>
        <strain evidence="9">cv. 9930</strain>
    </source>
</reference>
<evidence type="ECO:0008006" key="10">
    <source>
        <dbReference type="Google" id="ProtNLM"/>
    </source>
</evidence>
<keyword evidence="5" id="KW-0934">Plastid</keyword>
<keyword evidence="9" id="KW-1185">Reference proteome</keyword>
<evidence type="ECO:0000256" key="6">
    <source>
        <dbReference type="ARBA" id="ARBA00022946"/>
    </source>
</evidence>
<protein>
    <recommendedName>
        <fullName evidence="10">Inactive heme oxygenase 2, chloroplastic</fullName>
    </recommendedName>
</protein>